<keyword evidence="1" id="KW-1133">Transmembrane helix</keyword>
<reference evidence="3 4" key="1">
    <citation type="submission" date="2014-08" db="EMBL/GenBank/DDBJ databases">
        <authorList>
            <person name="Kuleshov K."/>
            <person name="Dedkov V."/>
            <person name="Markelov M."/>
            <person name="Pimkina E."/>
        </authorList>
    </citation>
    <scope>NUCLEOTIDE SEQUENCE [LARGE SCALE GENOMIC DNA]</scope>
    <source>
        <strain evidence="4">TOA</strain>
    </source>
</reference>
<organism evidence="3 4">
    <name type="scientific">Metamycoplasma hominis</name>
    <name type="common">Mycoplasma hominis</name>
    <dbReference type="NCBI Taxonomy" id="2098"/>
    <lineage>
        <taxon>Bacteria</taxon>
        <taxon>Bacillati</taxon>
        <taxon>Mycoplasmatota</taxon>
        <taxon>Mycoplasmoidales</taxon>
        <taxon>Metamycoplasmataceae</taxon>
        <taxon>Metamycoplasma</taxon>
    </lineage>
</organism>
<reference evidence="3 4" key="2">
    <citation type="submission" date="2018-10" db="EMBL/GenBank/DDBJ databases">
        <title>Detection and isolation of Mycoplasma hominis as a predominant microorganism from pelvic cavity of patient with salpingitis and tubo-ovarian abscess.</title>
        <authorList>
            <person name="Guschin A.E."/>
            <person name="Khayrullina G.A."/>
            <person name="Rakovskaya I.V."/>
            <person name="Shelenkov A.A."/>
            <person name="Shagin D.A."/>
        </authorList>
    </citation>
    <scope>NUCLEOTIDE SEQUENCE [LARGE SCALE GENOMIC DNA]</scope>
    <source>
        <strain evidence="4">TOA</strain>
    </source>
</reference>
<evidence type="ECO:0008006" key="5">
    <source>
        <dbReference type="Google" id="ProtNLM"/>
    </source>
</evidence>
<keyword evidence="1" id="KW-0812">Transmembrane</keyword>
<evidence type="ECO:0000313" key="4">
    <source>
        <dbReference type="Proteomes" id="UP000029712"/>
    </source>
</evidence>
<dbReference type="EMBL" id="CP033021">
    <property type="protein sequence ID" value="AYN65495.1"/>
    <property type="molecule type" value="Genomic_DNA"/>
</dbReference>
<evidence type="ECO:0000313" key="3">
    <source>
        <dbReference type="EMBL" id="AYN65495.1"/>
    </source>
</evidence>
<keyword evidence="2" id="KW-0732">Signal</keyword>
<dbReference type="AlphaFoldDB" id="A0A454CA04"/>
<feature type="transmembrane region" description="Helical" evidence="1">
    <location>
        <begin position="235"/>
        <end position="257"/>
    </location>
</feature>
<evidence type="ECO:0000256" key="2">
    <source>
        <dbReference type="SAM" id="SignalP"/>
    </source>
</evidence>
<feature type="signal peptide" evidence="2">
    <location>
        <begin position="1"/>
        <end position="21"/>
    </location>
</feature>
<dbReference type="PROSITE" id="PS51257">
    <property type="entry name" value="PROKAR_LIPOPROTEIN"/>
    <property type="match status" value="1"/>
</dbReference>
<name>A0A454CA04_METHO</name>
<gene>
    <name evidence="3" type="ORF">KN71_002210</name>
</gene>
<proteinExistence type="predicted"/>
<protein>
    <recommendedName>
        <fullName evidence="5">Variable surface lipoprotein</fullName>
    </recommendedName>
</protein>
<accession>A0A454CA04</accession>
<feature type="chain" id="PRO_5019431808" description="Variable surface lipoprotein" evidence="2">
    <location>
        <begin position="22"/>
        <end position="267"/>
    </location>
</feature>
<evidence type="ECO:0000256" key="1">
    <source>
        <dbReference type="SAM" id="Phobius"/>
    </source>
</evidence>
<keyword evidence="1" id="KW-0472">Membrane</keyword>
<dbReference type="RefSeq" id="WP_036439330.1">
    <property type="nucleotide sequence ID" value="NZ_CP033021.1"/>
</dbReference>
<dbReference type="Proteomes" id="UP000029712">
    <property type="component" value="Chromosome"/>
</dbReference>
<sequence>MNKKQIKKFLGLSLTIPTLLAIPLVSLSCKKSKDNQDNLELGNDDGIEKQDLSVAKRVVELFKEHRFSFDEMNQKLFLQNLNIEDPKKPFKKIRFEDFYNNRVKDWNFKEKSEYNRALELDNDLKYPFFDIKNQNSFINLLKNDPDPNLYRVFNKYFQIRLRTNDELLKILFVFELVSKKMQQQLSNEIKKDASDLNVKNYFNLKTYAINHFLLDYTEFLESEEPETTMHYTFRLLSYIVPPVAISSIIIYIIIMVLKKRHKSKTRA</sequence>